<dbReference type="RefSeq" id="WP_344680772.1">
    <property type="nucleotide sequence ID" value="NZ_BAAAUX010000014.1"/>
</dbReference>
<evidence type="ECO:0000313" key="3">
    <source>
        <dbReference type="EMBL" id="GAA2796136.1"/>
    </source>
</evidence>
<feature type="chain" id="PRO_5045791568" description="Secreted protein" evidence="2">
    <location>
        <begin position="28"/>
        <end position="91"/>
    </location>
</feature>
<gene>
    <name evidence="3" type="ORF">GCM10010470_34080</name>
</gene>
<name>A0ABN3VFR7_9PSEU</name>
<evidence type="ECO:0000313" key="4">
    <source>
        <dbReference type="Proteomes" id="UP001500979"/>
    </source>
</evidence>
<accession>A0ABN3VFR7</accession>
<reference evidence="3 4" key="1">
    <citation type="journal article" date="2019" name="Int. J. Syst. Evol. Microbiol.">
        <title>The Global Catalogue of Microorganisms (GCM) 10K type strain sequencing project: providing services to taxonomists for standard genome sequencing and annotation.</title>
        <authorList>
            <consortium name="The Broad Institute Genomics Platform"/>
            <consortium name="The Broad Institute Genome Sequencing Center for Infectious Disease"/>
            <person name="Wu L."/>
            <person name="Ma J."/>
        </authorList>
    </citation>
    <scope>NUCLEOTIDE SEQUENCE [LARGE SCALE GENOMIC DNA]</scope>
    <source>
        <strain evidence="3 4">JCM 9383</strain>
    </source>
</reference>
<sequence>MSTAKQLAAAGSLVLPLLVGTGGTALADGGPASELIQDQSAQSSVVQNNINVSPVNQVNAGGKGDQAAQTWTNQSNVNDTEHDQSEEQDDA</sequence>
<dbReference type="EMBL" id="BAAAUX010000014">
    <property type="protein sequence ID" value="GAA2796136.1"/>
    <property type="molecule type" value="Genomic_DNA"/>
</dbReference>
<evidence type="ECO:0000256" key="1">
    <source>
        <dbReference type="SAM" id="MobiDB-lite"/>
    </source>
</evidence>
<dbReference type="Proteomes" id="UP001500979">
    <property type="component" value="Unassembled WGS sequence"/>
</dbReference>
<comment type="caution">
    <text evidence="3">The sequence shown here is derived from an EMBL/GenBank/DDBJ whole genome shotgun (WGS) entry which is preliminary data.</text>
</comment>
<feature type="region of interest" description="Disordered" evidence="1">
    <location>
        <begin position="56"/>
        <end position="91"/>
    </location>
</feature>
<evidence type="ECO:0000256" key="2">
    <source>
        <dbReference type="SAM" id="SignalP"/>
    </source>
</evidence>
<keyword evidence="2" id="KW-0732">Signal</keyword>
<organism evidence="3 4">
    <name type="scientific">Saccharopolyspora taberi</name>
    <dbReference type="NCBI Taxonomy" id="60895"/>
    <lineage>
        <taxon>Bacteria</taxon>
        <taxon>Bacillati</taxon>
        <taxon>Actinomycetota</taxon>
        <taxon>Actinomycetes</taxon>
        <taxon>Pseudonocardiales</taxon>
        <taxon>Pseudonocardiaceae</taxon>
        <taxon>Saccharopolyspora</taxon>
    </lineage>
</organism>
<evidence type="ECO:0008006" key="5">
    <source>
        <dbReference type="Google" id="ProtNLM"/>
    </source>
</evidence>
<keyword evidence="4" id="KW-1185">Reference proteome</keyword>
<feature type="compositionally biased region" description="Polar residues" evidence="1">
    <location>
        <begin position="67"/>
        <end position="78"/>
    </location>
</feature>
<feature type="signal peptide" evidence="2">
    <location>
        <begin position="1"/>
        <end position="27"/>
    </location>
</feature>
<proteinExistence type="predicted"/>
<protein>
    <recommendedName>
        <fullName evidence="5">Secreted protein</fullName>
    </recommendedName>
</protein>